<dbReference type="GO" id="GO:0016485">
    <property type="term" value="P:protein processing"/>
    <property type="evidence" value="ECO:0007669"/>
    <property type="project" value="TreeGrafter"/>
</dbReference>
<dbReference type="Gene3D" id="1.10.1380.10">
    <property type="entry name" value="Neutral endopeptidase , domain2"/>
    <property type="match status" value="1"/>
</dbReference>
<reference evidence="4" key="1">
    <citation type="journal article" date="2020" name="Cell">
        <title>Large-Scale Comparative Analyses of Tick Genomes Elucidate Their Genetic Diversity and Vector Capacities.</title>
        <authorList>
            <consortium name="Tick Genome and Microbiome Consortium (TIGMIC)"/>
            <person name="Jia N."/>
            <person name="Wang J."/>
            <person name="Shi W."/>
            <person name="Du L."/>
            <person name="Sun Y."/>
            <person name="Zhan W."/>
            <person name="Jiang J.F."/>
            <person name="Wang Q."/>
            <person name="Zhang B."/>
            <person name="Ji P."/>
            <person name="Bell-Sakyi L."/>
            <person name="Cui X.M."/>
            <person name="Yuan T.T."/>
            <person name="Jiang B.G."/>
            <person name="Yang W.F."/>
            <person name="Lam T.T."/>
            <person name="Chang Q.C."/>
            <person name="Ding S.J."/>
            <person name="Wang X.J."/>
            <person name="Zhu J.G."/>
            <person name="Ruan X.D."/>
            <person name="Zhao L."/>
            <person name="Wei J.T."/>
            <person name="Ye R.Z."/>
            <person name="Que T.C."/>
            <person name="Du C.H."/>
            <person name="Zhou Y.H."/>
            <person name="Cheng J.X."/>
            <person name="Dai P.F."/>
            <person name="Guo W.B."/>
            <person name="Han X.H."/>
            <person name="Huang E.J."/>
            <person name="Li L.F."/>
            <person name="Wei W."/>
            <person name="Gao Y.C."/>
            <person name="Liu J.Z."/>
            <person name="Shao H.Z."/>
            <person name="Wang X."/>
            <person name="Wang C.C."/>
            <person name="Yang T.C."/>
            <person name="Huo Q.B."/>
            <person name="Li W."/>
            <person name="Chen H.Y."/>
            <person name="Chen S.E."/>
            <person name="Zhou L.G."/>
            <person name="Ni X.B."/>
            <person name="Tian J.H."/>
            <person name="Sheng Y."/>
            <person name="Liu T."/>
            <person name="Pan Y.S."/>
            <person name="Xia L.Y."/>
            <person name="Li J."/>
            <person name="Zhao F."/>
            <person name="Cao W.C."/>
        </authorList>
    </citation>
    <scope>NUCLEOTIDE SEQUENCE</scope>
    <source>
        <strain evidence="4">Rsan-2018</strain>
    </source>
</reference>
<dbReference type="InterPro" id="IPR042089">
    <property type="entry name" value="Peptidase_M13_dom_2"/>
</dbReference>
<dbReference type="VEuPathDB" id="VectorBase:RSAN_053441"/>
<dbReference type="Pfam" id="PF05649">
    <property type="entry name" value="Peptidase_M13_N"/>
    <property type="match status" value="1"/>
</dbReference>
<evidence type="ECO:0000313" key="5">
    <source>
        <dbReference type="Proteomes" id="UP000821837"/>
    </source>
</evidence>
<accession>A0A9D4PMX0</accession>
<evidence type="ECO:0000256" key="1">
    <source>
        <dbReference type="ARBA" id="ARBA00007357"/>
    </source>
</evidence>
<comment type="similarity">
    <text evidence="1">Belongs to the peptidase M13 family.</text>
</comment>
<dbReference type="EMBL" id="JABSTV010001252">
    <property type="protein sequence ID" value="KAH7947285.1"/>
    <property type="molecule type" value="Genomic_DNA"/>
</dbReference>
<keyword evidence="2" id="KW-1133">Transmembrane helix</keyword>
<dbReference type="Proteomes" id="UP000821837">
    <property type="component" value="Chromosome 6"/>
</dbReference>
<keyword evidence="2" id="KW-0472">Membrane</keyword>
<reference evidence="4" key="2">
    <citation type="submission" date="2021-09" db="EMBL/GenBank/DDBJ databases">
        <authorList>
            <person name="Jia N."/>
            <person name="Wang J."/>
            <person name="Shi W."/>
            <person name="Du L."/>
            <person name="Sun Y."/>
            <person name="Zhan W."/>
            <person name="Jiang J."/>
            <person name="Wang Q."/>
            <person name="Zhang B."/>
            <person name="Ji P."/>
            <person name="Sakyi L.B."/>
            <person name="Cui X."/>
            <person name="Yuan T."/>
            <person name="Jiang B."/>
            <person name="Yang W."/>
            <person name="Lam T.T.-Y."/>
            <person name="Chang Q."/>
            <person name="Ding S."/>
            <person name="Wang X."/>
            <person name="Zhu J."/>
            <person name="Ruan X."/>
            <person name="Zhao L."/>
            <person name="Wei J."/>
            <person name="Que T."/>
            <person name="Du C."/>
            <person name="Cheng J."/>
            <person name="Dai P."/>
            <person name="Han X."/>
            <person name="Huang E."/>
            <person name="Gao Y."/>
            <person name="Liu J."/>
            <person name="Shao H."/>
            <person name="Ye R."/>
            <person name="Li L."/>
            <person name="Wei W."/>
            <person name="Wang X."/>
            <person name="Wang C."/>
            <person name="Huo Q."/>
            <person name="Li W."/>
            <person name="Guo W."/>
            <person name="Chen H."/>
            <person name="Chen S."/>
            <person name="Zhou L."/>
            <person name="Zhou L."/>
            <person name="Ni X."/>
            <person name="Tian J."/>
            <person name="Zhou Y."/>
            <person name="Sheng Y."/>
            <person name="Liu T."/>
            <person name="Pan Y."/>
            <person name="Xia L."/>
            <person name="Li J."/>
            <person name="Zhao F."/>
            <person name="Cao W."/>
        </authorList>
    </citation>
    <scope>NUCLEOTIDE SEQUENCE</scope>
    <source>
        <strain evidence="4">Rsan-2018</strain>
        <tissue evidence="4">Larvae</tissue>
    </source>
</reference>
<dbReference type="AlphaFoldDB" id="A0A9D4PMX0"/>
<dbReference type="PANTHER" id="PTHR11733:SF241">
    <property type="entry name" value="GH26575P-RELATED"/>
    <property type="match status" value="1"/>
</dbReference>
<dbReference type="SUPFAM" id="SSF55486">
    <property type="entry name" value="Metalloproteases ('zincins'), catalytic domain"/>
    <property type="match status" value="1"/>
</dbReference>
<dbReference type="InterPro" id="IPR024079">
    <property type="entry name" value="MetalloPept_cat_dom_sf"/>
</dbReference>
<name>A0A9D4PMX0_RHISA</name>
<dbReference type="GO" id="GO:0004222">
    <property type="term" value="F:metalloendopeptidase activity"/>
    <property type="evidence" value="ECO:0007669"/>
    <property type="project" value="InterPro"/>
</dbReference>
<protein>
    <recommendedName>
        <fullName evidence="3">Peptidase M13 N-terminal domain-containing protein</fullName>
    </recommendedName>
</protein>
<gene>
    <name evidence="4" type="ORF">HPB52_009751</name>
</gene>
<dbReference type="PROSITE" id="PS51885">
    <property type="entry name" value="NEPRILYSIN"/>
    <property type="match status" value="1"/>
</dbReference>
<keyword evidence="2" id="KW-0812">Transmembrane</keyword>
<feature type="transmembrane region" description="Helical" evidence="2">
    <location>
        <begin position="12"/>
        <end position="33"/>
    </location>
</feature>
<dbReference type="PANTHER" id="PTHR11733">
    <property type="entry name" value="ZINC METALLOPROTEASE FAMILY M13 NEPRILYSIN-RELATED"/>
    <property type="match status" value="1"/>
</dbReference>
<evidence type="ECO:0000256" key="2">
    <source>
        <dbReference type="SAM" id="Phobius"/>
    </source>
</evidence>
<evidence type="ECO:0000313" key="4">
    <source>
        <dbReference type="EMBL" id="KAH7947285.1"/>
    </source>
</evidence>
<dbReference type="Gene3D" id="3.40.390.10">
    <property type="entry name" value="Collagenase (Catalytic Domain)"/>
    <property type="match status" value="1"/>
</dbReference>
<dbReference type="InterPro" id="IPR008753">
    <property type="entry name" value="Peptidase_M13_N"/>
</dbReference>
<keyword evidence="5" id="KW-1185">Reference proteome</keyword>
<dbReference type="InterPro" id="IPR000718">
    <property type="entry name" value="Peptidase_M13"/>
</dbReference>
<comment type="caution">
    <text evidence="4">The sequence shown here is derived from an EMBL/GenBank/DDBJ whole genome shotgun (WGS) entry which is preliminary data.</text>
</comment>
<sequence>MDSLSSAQSHRRHLGFAIIVVTVVLFVAILVYYSTLSITGYSRLHRTPKQPNLCESADCVEHSRLLNVPSGRNIDPCEDFEGHVCSVWRQLDHDRDDLVASTVGKVRAEWYENLEGLLRNATALTRASTKPLAMFHWCTQKHAASPSDVDQFRSFMSELNLCWPEEPPDGVNPLAVLLDLTFNWGLCFWLRIRLSKMPGSRLGSRIRIMLSPGRSTSVYAFAMRYYRLASDEAYARYWTRLRSALGSAESPDDGDRIQRDKIVEGKVIKLLVSVVNKHPIDPVSVALSNLELFTHPVSSTEWVRQMNKVLHYERPFSGDDEVLASDKMLLHVIGNLFAMLSSGELLSHLSWQFVRTYAPIVDLSLGDFASERDVQTFCVEQVLFAYNPLITAIYTRLHPPQTSNRYLASRMRMVLKHTLHKVVRSTNLDNLTKTATAAKITAMKVRLWPVGELLRNPDNAYSEFPENGTSSVGLWIDTRRSLRNMVGARYSDLAFSFSVIDSPHLVRYDYLTNELEISVAALTRPLYYRNGTNAMFYGGLGFLVAKEVLKMQDSVGARFYPNGSVVPIRLYKRSRKLLEKQEACMGAKNKLMTYLPALEVSYSALREATEHAKHPMQLSEELTEPKAFFKTVCLTICMTRGTGRSVPFVKCNHLVQNSFEFVATFGCKKVSRMNSGHKCPYFQ</sequence>
<dbReference type="GO" id="GO:0005886">
    <property type="term" value="C:plasma membrane"/>
    <property type="evidence" value="ECO:0007669"/>
    <property type="project" value="TreeGrafter"/>
</dbReference>
<organism evidence="4 5">
    <name type="scientific">Rhipicephalus sanguineus</name>
    <name type="common">Brown dog tick</name>
    <name type="synonym">Ixodes sanguineus</name>
    <dbReference type="NCBI Taxonomy" id="34632"/>
    <lineage>
        <taxon>Eukaryota</taxon>
        <taxon>Metazoa</taxon>
        <taxon>Ecdysozoa</taxon>
        <taxon>Arthropoda</taxon>
        <taxon>Chelicerata</taxon>
        <taxon>Arachnida</taxon>
        <taxon>Acari</taxon>
        <taxon>Parasitiformes</taxon>
        <taxon>Ixodida</taxon>
        <taxon>Ixodoidea</taxon>
        <taxon>Ixodidae</taxon>
        <taxon>Rhipicephalinae</taxon>
        <taxon>Rhipicephalus</taxon>
        <taxon>Rhipicephalus</taxon>
    </lineage>
</organism>
<feature type="domain" description="Peptidase M13 N-terminal" evidence="3">
    <location>
        <begin position="76"/>
        <end position="446"/>
    </location>
</feature>
<evidence type="ECO:0000259" key="3">
    <source>
        <dbReference type="Pfam" id="PF05649"/>
    </source>
</evidence>
<proteinExistence type="inferred from homology"/>